<evidence type="ECO:0000313" key="3">
    <source>
        <dbReference type="Proteomes" id="UP001519288"/>
    </source>
</evidence>
<keyword evidence="3" id="KW-1185">Reference proteome</keyword>
<dbReference type="Proteomes" id="UP001519288">
    <property type="component" value="Unassembled WGS sequence"/>
</dbReference>
<gene>
    <name evidence="2" type="ORF">J2Z69_001309</name>
</gene>
<reference evidence="2 3" key="1">
    <citation type="submission" date="2021-03" db="EMBL/GenBank/DDBJ databases">
        <title>Genomic Encyclopedia of Type Strains, Phase IV (KMG-IV): sequencing the most valuable type-strain genomes for metagenomic binning, comparative biology and taxonomic classification.</title>
        <authorList>
            <person name="Goeker M."/>
        </authorList>
    </citation>
    <scope>NUCLEOTIDE SEQUENCE [LARGE SCALE GENOMIC DNA]</scope>
    <source>
        <strain evidence="2 3">DSM 26806</strain>
    </source>
</reference>
<organism evidence="2 3">
    <name type="scientific">Paenibacillus shirakamiensis</name>
    <dbReference type="NCBI Taxonomy" id="1265935"/>
    <lineage>
        <taxon>Bacteria</taxon>
        <taxon>Bacillati</taxon>
        <taxon>Bacillota</taxon>
        <taxon>Bacilli</taxon>
        <taxon>Bacillales</taxon>
        <taxon>Paenibacillaceae</taxon>
        <taxon>Paenibacillus</taxon>
    </lineage>
</organism>
<proteinExistence type="predicted"/>
<name>A0ABS4JGX0_9BACL</name>
<evidence type="ECO:0000256" key="1">
    <source>
        <dbReference type="SAM" id="Phobius"/>
    </source>
</evidence>
<sequence length="151" mass="16213">MNRLSKVNDDQSKPHNHFFMGIVLIGIVMLMLQACSNQAGSDSGSNNSIVQAAGNTPKVLHYGFIGSNKLNLPGGAEGWGFYKGIMQRELKKHGITEVQLTGFPNGPDQTESLISGRLDVGVWGIPLLSLHMPPGLRLVLSLNLLPIALAI</sequence>
<accession>A0ABS4JGX0</accession>
<dbReference type="EMBL" id="JAGGLD010000001">
    <property type="protein sequence ID" value="MBP2000290.1"/>
    <property type="molecule type" value="Genomic_DNA"/>
</dbReference>
<evidence type="ECO:0000313" key="2">
    <source>
        <dbReference type="EMBL" id="MBP2000290.1"/>
    </source>
</evidence>
<evidence type="ECO:0008006" key="4">
    <source>
        <dbReference type="Google" id="ProtNLM"/>
    </source>
</evidence>
<keyword evidence="1" id="KW-0812">Transmembrane</keyword>
<comment type="caution">
    <text evidence="2">The sequence shown here is derived from an EMBL/GenBank/DDBJ whole genome shotgun (WGS) entry which is preliminary data.</text>
</comment>
<dbReference type="PROSITE" id="PS51257">
    <property type="entry name" value="PROKAR_LIPOPROTEIN"/>
    <property type="match status" value="1"/>
</dbReference>
<dbReference type="RefSeq" id="WP_245338971.1">
    <property type="nucleotide sequence ID" value="NZ_JAGGLD010000001.1"/>
</dbReference>
<feature type="transmembrane region" description="Helical" evidence="1">
    <location>
        <begin position="17"/>
        <end position="35"/>
    </location>
</feature>
<dbReference type="Gene3D" id="3.40.190.10">
    <property type="entry name" value="Periplasmic binding protein-like II"/>
    <property type="match status" value="1"/>
</dbReference>
<keyword evidence="1" id="KW-0472">Membrane</keyword>
<protein>
    <recommendedName>
        <fullName evidence="4">SsuA/THI5-like domain-containing protein</fullName>
    </recommendedName>
</protein>
<keyword evidence="1" id="KW-1133">Transmembrane helix</keyword>